<dbReference type="Gene3D" id="3.40.50.720">
    <property type="entry name" value="NAD(P)-binding Rossmann-like Domain"/>
    <property type="match status" value="1"/>
</dbReference>
<evidence type="ECO:0000259" key="1">
    <source>
        <dbReference type="Pfam" id="PF01370"/>
    </source>
</evidence>
<keyword evidence="3" id="KW-1185">Reference proteome</keyword>
<dbReference type="GO" id="GO:0004029">
    <property type="term" value="F:aldehyde dehydrogenase (NAD+) activity"/>
    <property type="evidence" value="ECO:0007669"/>
    <property type="project" value="TreeGrafter"/>
</dbReference>
<protein>
    <recommendedName>
        <fullName evidence="1">NAD-dependent epimerase/dehydratase domain-containing protein</fullName>
    </recommendedName>
</protein>
<name>A0AAW2ZCH1_9EUKA</name>
<accession>A0AAW2ZCH1</accession>
<dbReference type="EMBL" id="JAOPGA020001276">
    <property type="protein sequence ID" value="KAL0486886.1"/>
    <property type="molecule type" value="Genomic_DNA"/>
</dbReference>
<dbReference type="Proteomes" id="UP001431209">
    <property type="component" value="Unassembled WGS sequence"/>
</dbReference>
<comment type="caution">
    <text evidence="2">The sequence shown here is derived from an EMBL/GenBank/DDBJ whole genome shotgun (WGS) entry which is preliminary data.</text>
</comment>
<dbReference type="AlphaFoldDB" id="A0AAW2ZCH1"/>
<dbReference type="InterPro" id="IPR001509">
    <property type="entry name" value="Epimerase_deHydtase"/>
</dbReference>
<feature type="domain" description="NAD-dependent epimerase/dehydratase" evidence="1">
    <location>
        <begin position="4"/>
        <end position="74"/>
    </location>
</feature>
<proteinExistence type="predicted"/>
<dbReference type="Pfam" id="PF01370">
    <property type="entry name" value="Epimerase"/>
    <property type="match status" value="1"/>
</dbReference>
<organism evidence="2 3">
    <name type="scientific">Acrasis kona</name>
    <dbReference type="NCBI Taxonomy" id="1008807"/>
    <lineage>
        <taxon>Eukaryota</taxon>
        <taxon>Discoba</taxon>
        <taxon>Heterolobosea</taxon>
        <taxon>Tetramitia</taxon>
        <taxon>Eutetramitia</taxon>
        <taxon>Acrasidae</taxon>
        <taxon>Acrasis</taxon>
    </lineage>
</organism>
<sequence length="190" mass="20950">MPSVFIAGSTGYLGNGISRAFRRAGYSVYGLIRDEKRVNELAKQEIIPVVGTIDNTTPYEHILLNCSVVVDAVGYGPTAEPFFEKVAQISEERNKNSGDIYNILYIFTSGIMTYGNVSKNPLDETVKPNPTLDKIKAREAFENKVLLHGKGHPLRTLRTAVVRPGFAFGGNGGAVMELYFNINKNRRSCC</sequence>
<evidence type="ECO:0000313" key="2">
    <source>
        <dbReference type="EMBL" id="KAL0486886.1"/>
    </source>
</evidence>
<reference evidence="2 3" key="1">
    <citation type="submission" date="2024-03" db="EMBL/GenBank/DDBJ databases">
        <title>The Acrasis kona genome and developmental transcriptomes reveal deep origins of eukaryotic multicellular pathways.</title>
        <authorList>
            <person name="Sheikh S."/>
            <person name="Fu C.-J."/>
            <person name="Brown M.W."/>
            <person name="Baldauf S.L."/>
        </authorList>
    </citation>
    <scope>NUCLEOTIDE SEQUENCE [LARGE SCALE GENOMIC DNA]</scope>
    <source>
        <strain evidence="2 3">ATCC MYA-3509</strain>
    </source>
</reference>
<dbReference type="GO" id="GO:0005737">
    <property type="term" value="C:cytoplasm"/>
    <property type="evidence" value="ECO:0007669"/>
    <property type="project" value="TreeGrafter"/>
</dbReference>
<gene>
    <name evidence="2" type="ORF">AKO1_001229</name>
</gene>
<dbReference type="InterPro" id="IPR051783">
    <property type="entry name" value="NAD(P)-dependent_oxidoreduct"/>
</dbReference>
<dbReference type="PANTHER" id="PTHR48079">
    <property type="entry name" value="PROTEIN YEEZ"/>
    <property type="match status" value="1"/>
</dbReference>
<evidence type="ECO:0000313" key="3">
    <source>
        <dbReference type="Proteomes" id="UP001431209"/>
    </source>
</evidence>
<dbReference type="InterPro" id="IPR036291">
    <property type="entry name" value="NAD(P)-bd_dom_sf"/>
</dbReference>
<dbReference type="SUPFAM" id="SSF51735">
    <property type="entry name" value="NAD(P)-binding Rossmann-fold domains"/>
    <property type="match status" value="1"/>
</dbReference>
<dbReference type="PANTHER" id="PTHR48079:SF6">
    <property type="entry name" value="NAD(P)-BINDING DOMAIN-CONTAINING PROTEIN-RELATED"/>
    <property type="match status" value="1"/>
</dbReference>